<accession>A0A4C1SM42</accession>
<evidence type="ECO:0000256" key="1">
    <source>
        <dbReference type="SAM" id="MobiDB-lite"/>
    </source>
</evidence>
<organism evidence="2 3">
    <name type="scientific">Eumeta variegata</name>
    <name type="common">Bagworm moth</name>
    <name type="synonym">Eumeta japonica</name>
    <dbReference type="NCBI Taxonomy" id="151549"/>
    <lineage>
        <taxon>Eukaryota</taxon>
        <taxon>Metazoa</taxon>
        <taxon>Ecdysozoa</taxon>
        <taxon>Arthropoda</taxon>
        <taxon>Hexapoda</taxon>
        <taxon>Insecta</taxon>
        <taxon>Pterygota</taxon>
        <taxon>Neoptera</taxon>
        <taxon>Endopterygota</taxon>
        <taxon>Lepidoptera</taxon>
        <taxon>Glossata</taxon>
        <taxon>Ditrysia</taxon>
        <taxon>Tineoidea</taxon>
        <taxon>Psychidae</taxon>
        <taxon>Oiketicinae</taxon>
        <taxon>Eumeta</taxon>
    </lineage>
</organism>
<feature type="compositionally biased region" description="Polar residues" evidence="1">
    <location>
        <begin position="39"/>
        <end position="69"/>
    </location>
</feature>
<dbReference type="AlphaFoldDB" id="A0A4C1SM42"/>
<comment type="caution">
    <text evidence="2">The sequence shown here is derived from an EMBL/GenBank/DDBJ whole genome shotgun (WGS) entry which is preliminary data.</text>
</comment>
<dbReference type="Proteomes" id="UP000299102">
    <property type="component" value="Unassembled WGS sequence"/>
</dbReference>
<proteinExistence type="predicted"/>
<evidence type="ECO:0000313" key="2">
    <source>
        <dbReference type="EMBL" id="GBP03229.1"/>
    </source>
</evidence>
<reference evidence="2 3" key="1">
    <citation type="journal article" date="2019" name="Commun. Biol.">
        <title>The bagworm genome reveals a unique fibroin gene that provides high tensile strength.</title>
        <authorList>
            <person name="Kono N."/>
            <person name="Nakamura H."/>
            <person name="Ohtoshi R."/>
            <person name="Tomita M."/>
            <person name="Numata K."/>
            <person name="Arakawa K."/>
        </authorList>
    </citation>
    <scope>NUCLEOTIDE SEQUENCE [LARGE SCALE GENOMIC DNA]</scope>
</reference>
<gene>
    <name evidence="2" type="ORF">EVAR_2656_1</name>
</gene>
<dbReference type="EMBL" id="BGZK01000009">
    <property type="protein sequence ID" value="GBP03229.1"/>
    <property type="molecule type" value="Genomic_DNA"/>
</dbReference>
<name>A0A4C1SM42_EUMVA</name>
<evidence type="ECO:0000313" key="3">
    <source>
        <dbReference type="Proteomes" id="UP000299102"/>
    </source>
</evidence>
<protein>
    <submittedName>
        <fullName evidence="2">Uncharacterized protein</fullName>
    </submittedName>
</protein>
<keyword evidence="3" id="KW-1185">Reference proteome</keyword>
<dbReference type="OrthoDB" id="413361at2759"/>
<feature type="region of interest" description="Disordered" evidence="1">
    <location>
        <begin position="1"/>
        <end position="75"/>
    </location>
</feature>
<sequence length="75" mass="8144">MARHGRSKQTRLPFKNVGSRATAPLEPVHSDLWGPMENLSCSASSTNGQDKQVESQLCGSPSTSTTHTGNILRHR</sequence>